<feature type="compositionally biased region" description="Low complexity" evidence="2">
    <location>
        <begin position="35"/>
        <end position="65"/>
    </location>
</feature>
<organism evidence="4 5">
    <name type="scientific">Hypocrea virens (strain Gv29-8 / FGSC 10586)</name>
    <name type="common">Gliocladium virens</name>
    <name type="synonym">Trichoderma virens</name>
    <dbReference type="NCBI Taxonomy" id="413071"/>
    <lineage>
        <taxon>Eukaryota</taxon>
        <taxon>Fungi</taxon>
        <taxon>Dikarya</taxon>
        <taxon>Ascomycota</taxon>
        <taxon>Pezizomycotina</taxon>
        <taxon>Sordariomycetes</taxon>
        <taxon>Hypocreomycetidae</taxon>
        <taxon>Hypocreales</taxon>
        <taxon>Hypocreaceae</taxon>
        <taxon>Trichoderma</taxon>
    </lineage>
</organism>
<dbReference type="Pfam" id="PF24883">
    <property type="entry name" value="NPHP3_N"/>
    <property type="match status" value="1"/>
</dbReference>
<dbReference type="STRING" id="413071.G9N1I6"/>
<evidence type="ECO:0000256" key="2">
    <source>
        <dbReference type="SAM" id="MobiDB-lite"/>
    </source>
</evidence>
<dbReference type="OrthoDB" id="7464126at2759"/>
<dbReference type="SMART" id="SM00248">
    <property type="entry name" value="ANK"/>
    <property type="match status" value="3"/>
</dbReference>
<feature type="compositionally biased region" description="Basic and acidic residues" evidence="2">
    <location>
        <begin position="1"/>
        <end position="12"/>
    </location>
</feature>
<dbReference type="OMA" id="MVGKACL"/>
<dbReference type="AlphaFoldDB" id="G9N1I6"/>
<evidence type="ECO:0000313" key="4">
    <source>
        <dbReference type="EMBL" id="EHK19616.1"/>
    </source>
</evidence>
<feature type="region of interest" description="Disordered" evidence="2">
    <location>
        <begin position="1"/>
        <end position="121"/>
    </location>
</feature>
<feature type="compositionally biased region" description="Low complexity" evidence="2">
    <location>
        <begin position="91"/>
        <end position="104"/>
    </location>
</feature>
<gene>
    <name evidence="4" type="ORF">TRIVIDRAFT_68015</name>
</gene>
<dbReference type="HOGENOM" id="CLU_000288_34_7_1"/>
<dbReference type="SUPFAM" id="SSF52540">
    <property type="entry name" value="P-loop containing nucleoside triphosphate hydrolases"/>
    <property type="match status" value="1"/>
</dbReference>
<dbReference type="SUPFAM" id="SSF48403">
    <property type="entry name" value="Ankyrin repeat"/>
    <property type="match status" value="1"/>
</dbReference>
<evidence type="ECO:0000256" key="1">
    <source>
        <dbReference type="ARBA" id="ARBA00022737"/>
    </source>
</evidence>
<evidence type="ECO:0000259" key="3">
    <source>
        <dbReference type="Pfam" id="PF24883"/>
    </source>
</evidence>
<keyword evidence="1" id="KW-0677">Repeat</keyword>
<comment type="caution">
    <text evidence="4">The sequence shown here is derived from an EMBL/GenBank/DDBJ whole genome shotgun (WGS) entry which is preliminary data.</text>
</comment>
<accession>G9N1I6</accession>
<dbReference type="Proteomes" id="UP000007115">
    <property type="component" value="Unassembled WGS sequence"/>
</dbReference>
<name>G9N1I6_HYPVG</name>
<dbReference type="GeneID" id="25797027"/>
<dbReference type="PANTHER" id="PTHR10039:SF16">
    <property type="entry name" value="GPI INOSITOL-DEACYLASE"/>
    <property type="match status" value="1"/>
</dbReference>
<sequence length="1086" mass="122454">MATERRERKRDSLNPLNWVRRARSSSRASGDRQIATHAAVSTSSHSKALPVSSSVSLPSHASASSSRHKPSKSLVDNSSLDLPATPPLQASESSTPLPSESTEPPELHVPETTELPPTPLSNLWSRVFREASEETKKWLQKYGLDSTGLTQKSQKHQIEELISLIENNKLSEQNDKPLKIEIGNQTIIFREYVADTVAFITMIGDAASAFAPTEVSAPWAVAKAVLKIPAKQVEHKAALLGTVQWFARIVRRGQIYETLYKSGTTGEEAIENLHDALFSVYKAALELLAISDTLIDSGIARRTLEAILKPDGDIGKVNDLFKKEQQLGVEVQACENSRSSLSSKQTNDGIEALKKQLNQLSSPLPRIDKGVASLLAKIEERELHELIQFISSEMFGKSHAAVTEARIEHTGDWLLASRDFRAWQDVPSSSAVLCLKGTVGTGKTYLTSRVIDYVKQALEASQHDEGFAYFYCNRSGPSMQDPIVVLRSFVRQLAGKAYDEPDVIQSSLVQKCRTAKIEGRDLGYKDCRDLILESLNLYPKTTIILDALDESDITTYNLCTILIEMMEKSRKPVKIFISSRPDREYLKAFEDRCIITVDASKQQADIERFLGEKLYSTSFFKQRREDIQEEIKNVFATRSCGMFRWVYLQVKSLEKLVTDEAIHNWTHNLPADLMAAYDQLWETIKGRDEFDVALAERAIMWVLCSFKPFESETLLEAIQYAVQGSTVVRKEKQTKQQILSLCQDLLTIDEKKGVWMLPHASVAEYFEKKRWMDGKCDAFASKVSLGFLENFRLGSPKDGTFAYHVQHNWARHVGRYDKWLGSMKGGEADADLVVALKRFLRSPDESSASYRKWVGGFYVSQLKPANMALFTMCRYGFYYTLRDWWLQGKITMEMALQKSYEGENSLAMAADGGSLPVCKHLINLIDVMHPDADKHTEALYNAIESNHFDVFKLLVDANADANRHLLLEAGADPTAVFERGEHGSALAAAAFYGRKEILKAMIDRVGAERAIEALRHSRHPKDRLFRDDEDIQQWKDTAKYLAEDVGVDKEILHHIGLWDVEPKRHRPDDWRHCSYILVYDSTSAFS</sequence>
<dbReference type="InterPro" id="IPR056884">
    <property type="entry name" value="NPHP3-like_N"/>
</dbReference>
<dbReference type="InterPro" id="IPR036770">
    <property type="entry name" value="Ankyrin_rpt-contain_sf"/>
</dbReference>
<protein>
    <recommendedName>
        <fullName evidence="3">Nephrocystin 3-like N-terminal domain-containing protein</fullName>
    </recommendedName>
</protein>
<dbReference type="InterPro" id="IPR027417">
    <property type="entry name" value="P-loop_NTPase"/>
</dbReference>
<dbReference type="PANTHER" id="PTHR10039">
    <property type="entry name" value="AMELOGENIN"/>
    <property type="match status" value="1"/>
</dbReference>
<dbReference type="Pfam" id="PF12796">
    <property type="entry name" value="Ank_2"/>
    <property type="match status" value="1"/>
</dbReference>
<dbReference type="Gene3D" id="3.40.50.300">
    <property type="entry name" value="P-loop containing nucleotide triphosphate hydrolases"/>
    <property type="match status" value="1"/>
</dbReference>
<proteinExistence type="predicted"/>
<reference evidence="4 5" key="1">
    <citation type="journal article" date="2011" name="Genome Biol.">
        <title>Comparative genome sequence analysis underscores mycoparasitism as the ancestral life style of Trichoderma.</title>
        <authorList>
            <person name="Kubicek C.P."/>
            <person name="Herrera-Estrella A."/>
            <person name="Seidl-Seiboth V."/>
            <person name="Martinez D.A."/>
            <person name="Druzhinina I.S."/>
            <person name="Thon M."/>
            <person name="Zeilinger S."/>
            <person name="Casas-Flores S."/>
            <person name="Horwitz B.A."/>
            <person name="Mukherjee P.K."/>
            <person name="Mukherjee M."/>
            <person name="Kredics L."/>
            <person name="Alcaraz L.D."/>
            <person name="Aerts A."/>
            <person name="Antal Z."/>
            <person name="Atanasova L."/>
            <person name="Cervantes-Badillo M.G."/>
            <person name="Challacombe J."/>
            <person name="Chertkov O."/>
            <person name="McCluskey K."/>
            <person name="Coulpier F."/>
            <person name="Deshpande N."/>
            <person name="von Doehren H."/>
            <person name="Ebbole D.J."/>
            <person name="Esquivel-Naranjo E.U."/>
            <person name="Fekete E."/>
            <person name="Flipphi M."/>
            <person name="Glaser F."/>
            <person name="Gomez-Rodriguez E.Y."/>
            <person name="Gruber S."/>
            <person name="Han C."/>
            <person name="Henrissat B."/>
            <person name="Hermosa R."/>
            <person name="Hernandez-Onate M."/>
            <person name="Karaffa L."/>
            <person name="Kosti I."/>
            <person name="Le Crom S."/>
            <person name="Lindquist E."/>
            <person name="Lucas S."/>
            <person name="Luebeck M."/>
            <person name="Luebeck P.S."/>
            <person name="Margeot A."/>
            <person name="Metz B."/>
            <person name="Misra M."/>
            <person name="Nevalainen H."/>
            <person name="Omann M."/>
            <person name="Packer N."/>
            <person name="Perrone G."/>
            <person name="Uresti-Rivera E.E."/>
            <person name="Salamov A."/>
            <person name="Schmoll M."/>
            <person name="Seiboth B."/>
            <person name="Shapiro H."/>
            <person name="Sukno S."/>
            <person name="Tamayo-Ramos J.A."/>
            <person name="Tisch D."/>
            <person name="Wiest A."/>
            <person name="Wilkinson H.H."/>
            <person name="Zhang M."/>
            <person name="Coutinho P.M."/>
            <person name="Kenerley C.M."/>
            <person name="Monte E."/>
            <person name="Baker S.E."/>
            <person name="Grigoriev I.V."/>
        </authorList>
    </citation>
    <scope>NUCLEOTIDE SEQUENCE [LARGE SCALE GENOMIC DNA]</scope>
    <source>
        <strain evidence="5">Gv29-8 / FGSC 10586</strain>
    </source>
</reference>
<dbReference type="RefSeq" id="XP_013953812.1">
    <property type="nucleotide sequence ID" value="XM_014098337.1"/>
</dbReference>
<dbReference type="eggNOG" id="KOG4177">
    <property type="taxonomic scope" value="Eukaryota"/>
</dbReference>
<dbReference type="InterPro" id="IPR002110">
    <property type="entry name" value="Ankyrin_rpt"/>
</dbReference>
<dbReference type="InParanoid" id="G9N1I6"/>
<dbReference type="VEuPathDB" id="FungiDB:TRIVIDRAFT_68015"/>
<keyword evidence="5" id="KW-1185">Reference proteome</keyword>
<evidence type="ECO:0000313" key="5">
    <source>
        <dbReference type="Proteomes" id="UP000007115"/>
    </source>
</evidence>
<dbReference type="Gene3D" id="1.25.40.20">
    <property type="entry name" value="Ankyrin repeat-containing domain"/>
    <property type="match status" value="1"/>
</dbReference>
<feature type="domain" description="Nephrocystin 3-like N-terminal" evidence="3">
    <location>
        <begin position="410"/>
        <end position="580"/>
    </location>
</feature>
<dbReference type="EMBL" id="ABDF02000083">
    <property type="protein sequence ID" value="EHK19616.1"/>
    <property type="molecule type" value="Genomic_DNA"/>
</dbReference>